<evidence type="ECO:0000256" key="1">
    <source>
        <dbReference type="SAM" id="Phobius"/>
    </source>
</evidence>
<dbReference type="RefSeq" id="WP_109793744.1">
    <property type="nucleotide sequence ID" value="NZ_PHIG01000032.1"/>
</dbReference>
<proteinExistence type="predicted"/>
<comment type="caution">
    <text evidence="3">The sequence shown here is derived from an EMBL/GenBank/DDBJ whole genome shotgun (WGS) entry which is preliminary data.</text>
</comment>
<dbReference type="SMART" id="SM00044">
    <property type="entry name" value="CYCc"/>
    <property type="match status" value="1"/>
</dbReference>
<keyword evidence="1" id="KW-1133">Transmembrane helix</keyword>
<dbReference type="InterPro" id="IPR029787">
    <property type="entry name" value="Nucleotide_cyclase"/>
</dbReference>
<dbReference type="PANTHER" id="PTHR43081:SF1">
    <property type="entry name" value="ADENYLATE CYCLASE, TERMINAL-DIFFERENTIATION SPECIFIC"/>
    <property type="match status" value="1"/>
</dbReference>
<dbReference type="InterPro" id="IPR007890">
    <property type="entry name" value="CHASE2"/>
</dbReference>
<accession>A0A2M9G1X5</accession>
<organism evidence="3 4">
    <name type="scientific">Minwuia thermotolerans</name>
    <dbReference type="NCBI Taxonomy" id="2056226"/>
    <lineage>
        <taxon>Bacteria</taxon>
        <taxon>Pseudomonadati</taxon>
        <taxon>Pseudomonadota</taxon>
        <taxon>Alphaproteobacteria</taxon>
        <taxon>Minwuiales</taxon>
        <taxon>Minwuiaceae</taxon>
        <taxon>Minwuia</taxon>
    </lineage>
</organism>
<name>A0A2M9G1X5_9PROT</name>
<dbReference type="Gene3D" id="3.30.70.1230">
    <property type="entry name" value="Nucleotide cyclase"/>
    <property type="match status" value="1"/>
</dbReference>
<dbReference type="Proteomes" id="UP000229498">
    <property type="component" value="Unassembled WGS sequence"/>
</dbReference>
<dbReference type="OrthoDB" id="9789782at2"/>
<gene>
    <name evidence="3" type="ORF">CVT23_11810</name>
</gene>
<dbReference type="CDD" id="cd07302">
    <property type="entry name" value="CHD"/>
    <property type="match status" value="1"/>
</dbReference>
<keyword evidence="4" id="KW-1185">Reference proteome</keyword>
<reference evidence="3 4" key="1">
    <citation type="submission" date="2017-11" db="EMBL/GenBank/DDBJ databases">
        <title>Draft genome sequence of Rhizobiales bacterium SY3-13.</title>
        <authorList>
            <person name="Sun C."/>
        </authorList>
    </citation>
    <scope>NUCLEOTIDE SEQUENCE [LARGE SCALE GENOMIC DNA]</scope>
    <source>
        <strain evidence="3 4">SY3-13</strain>
    </source>
</reference>
<evidence type="ECO:0000313" key="3">
    <source>
        <dbReference type="EMBL" id="PJK29719.1"/>
    </source>
</evidence>
<dbReference type="SUPFAM" id="SSF55073">
    <property type="entry name" value="Nucleotide cyclase"/>
    <property type="match status" value="1"/>
</dbReference>
<dbReference type="InterPro" id="IPR001054">
    <property type="entry name" value="A/G_cyclase"/>
</dbReference>
<protein>
    <submittedName>
        <fullName evidence="3">Adenylate/guanylate cyclase domain-containing protein</fullName>
    </submittedName>
</protein>
<dbReference type="PANTHER" id="PTHR43081">
    <property type="entry name" value="ADENYLATE CYCLASE, TERMINAL-DIFFERENTIATION SPECIFIC-RELATED"/>
    <property type="match status" value="1"/>
</dbReference>
<dbReference type="EMBL" id="PHIG01000032">
    <property type="protein sequence ID" value="PJK29719.1"/>
    <property type="molecule type" value="Genomic_DNA"/>
</dbReference>
<evidence type="ECO:0000313" key="4">
    <source>
        <dbReference type="Proteomes" id="UP000229498"/>
    </source>
</evidence>
<dbReference type="GO" id="GO:0035556">
    <property type="term" value="P:intracellular signal transduction"/>
    <property type="evidence" value="ECO:0007669"/>
    <property type="project" value="InterPro"/>
</dbReference>
<feature type="transmembrane region" description="Helical" evidence="1">
    <location>
        <begin position="340"/>
        <end position="358"/>
    </location>
</feature>
<dbReference type="AlphaFoldDB" id="A0A2M9G1X5"/>
<dbReference type="Pfam" id="PF00211">
    <property type="entry name" value="Guanylate_cyc"/>
    <property type="match status" value="1"/>
</dbReference>
<feature type="transmembrane region" description="Helical" evidence="1">
    <location>
        <begin position="365"/>
        <end position="386"/>
    </location>
</feature>
<dbReference type="SMART" id="SM01080">
    <property type="entry name" value="CHASE2"/>
    <property type="match status" value="1"/>
</dbReference>
<sequence>MKPLRDVLAAAAIGGLATLIVLATPAAPWLGGLSADLLFLARHATGLEPEPASPSPAVVIAIDEETYRRPPFEGLPKVAWTPLLGEAIAAALDAGAVVVGQDLILPTSLESLVPGNDRPYLAALARGAAEGRIVLGAVRHQGERIGPHPAHRMLARGEKNIRLLNLLTDADGVIRRAPVVFGEPDRTETAFAAELVGRALGVRAEIAENHLILGPNRLPLDPEGGLLLDFRANPRAVPVHSLADVLACARTGRTGHLEQAFAGRVVLIGSMLDLEDRKVTAARYLGRRDGDGFAGRCVHPVMTSVYGDALARQTIPGVMVHARAVNDMIAGSALRALPPWGAGALVFAFGFLTALLVLKAPAVPAAAGGAALMLLAALGALWAFTAGVVTPWLSAEAALLLAGGSGYGFRFAVTDRDKRHLRRTFARYLSPEVVEELAASGRAPELGGETREVTVWFSDLAGFTKMSEAMEPDELVEALNAYLSIVTDAIVSNRGMIDKYIGDAVVGVFGAPLNDPEHARHAVDAARECHARLAGFAEERSRSGRPWPHTRLGLNTGPALVGNIGSAQRFDYTVMGDAVNLAARLESLNKRYGSTVLMSGATARGSGAADLRLIDRVQVVGRSGPTDIFGPTTGLSENHLTAFDAARQALEAGDFTRAADGFAQLGPADPVAARMADHAAALAADPPADWSGITVLDQK</sequence>
<evidence type="ECO:0000259" key="2">
    <source>
        <dbReference type="PROSITE" id="PS50125"/>
    </source>
</evidence>
<dbReference type="Pfam" id="PF05226">
    <property type="entry name" value="CHASE2"/>
    <property type="match status" value="1"/>
</dbReference>
<dbReference type="GO" id="GO:0006171">
    <property type="term" value="P:cAMP biosynthetic process"/>
    <property type="evidence" value="ECO:0007669"/>
    <property type="project" value="TreeGrafter"/>
</dbReference>
<feature type="domain" description="Guanylate cyclase" evidence="2">
    <location>
        <begin position="454"/>
        <end position="586"/>
    </location>
</feature>
<dbReference type="PROSITE" id="PS50125">
    <property type="entry name" value="GUANYLATE_CYCLASE_2"/>
    <property type="match status" value="1"/>
</dbReference>
<dbReference type="GO" id="GO:0004016">
    <property type="term" value="F:adenylate cyclase activity"/>
    <property type="evidence" value="ECO:0007669"/>
    <property type="project" value="UniProtKB-ARBA"/>
</dbReference>
<keyword evidence="1" id="KW-0472">Membrane</keyword>
<keyword evidence="1" id="KW-0812">Transmembrane</keyword>
<dbReference type="InterPro" id="IPR050697">
    <property type="entry name" value="Adenylyl/Guanylyl_Cyclase_3/4"/>
</dbReference>
<feature type="transmembrane region" description="Helical" evidence="1">
    <location>
        <begin position="392"/>
        <end position="413"/>
    </location>
</feature>